<dbReference type="AlphaFoldDB" id="A0A0E0AVT8"/>
<reference evidence="2" key="2">
    <citation type="submission" date="2018-05" db="EMBL/GenBank/DDBJ databases">
        <title>OgluRS3 (Oryza glumaepatula Reference Sequence Version 3).</title>
        <authorList>
            <person name="Zhang J."/>
            <person name="Kudrna D."/>
            <person name="Lee S."/>
            <person name="Talag J."/>
            <person name="Welchert J."/>
            <person name="Wing R.A."/>
        </authorList>
    </citation>
    <scope>NUCLEOTIDE SEQUENCE [LARGE SCALE GENOMIC DNA]</scope>
</reference>
<reference evidence="2" key="1">
    <citation type="submission" date="2015-04" db="UniProtKB">
        <authorList>
            <consortium name="EnsemblPlants"/>
        </authorList>
    </citation>
    <scope>IDENTIFICATION</scope>
</reference>
<organism evidence="2">
    <name type="scientific">Oryza glumipatula</name>
    <dbReference type="NCBI Taxonomy" id="40148"/>
    <lineage>
        <taxon>Eukaryota</taxon>
        <taxon>Viridiplantae</taxon>
        <taxon>Streptophyta</taxon>
        <taxon>Embryophyta</taxon>
        <taxon>Tracheophyta</taxon>
        <taxon>Spermatophyta</taxon>
        <taxon>Magnoliopsida</taxon>
        <taxon>Liliopsida</taxon>
        <taxon>Poales</taxon>
        <taxon>Poaceae</taxon>
        <taxon>BOP clade</taxon>
        <taxon>Oryzoideae</taxon>
        <taxon>Oryzeae</taxon>
        <taxon>Oryzinae</taxon>
        <taxon>Oryza</taxon>
    </lineage>
</organism>
<dbReference type="eggNOG" id="ENOG502SACS">
    <property type="taxonomic scope" value="Eukaryota"/>
</dbReference>
<evidence type="ECO:0000256" key="1">
    <source>
        <dbReference type="SAM" id="MobiDB-lite"/>
    </source>
</evidence>
<protein>
    <submittedName>
        <fullName evidence="2">Uncharacterized protein</fullName>
    </submittedName>
</protein>
<dbReference type="PANTHER" id="PTHR36726">
    <property type="entry name" value="CLAVATA3/ESR (CLE)-RELATED PROTEIN 45"/>
    <property type="match status" value="1"/>
</dbReference>
<feature type="region of interest" description="Disordered" evidence="1">
    <location>
        <begin position="127"/>
        <end position="168"/>
    </location>
</feature>
<dbReference type="InterPro" id="IPR038821">
    <property type="entry name" value="CLE45-like"/>
</dbReference>
<name>A0A0E0AVT8_9ORYZ</name>
<dbReference type="HOGENOM" id="CLU_1589096_0_0_1"/>
<keyword evidence="3" id="KW-1185">Reference proteome</keyword>
<evidence type="ECO:0000313" key="3">
    <source>
        <dbReference type="Proteomes" id="UP000026961"/>
    </source>
</evidence>
<proteinExistence type="predicted"/>
<dbReference type="Proteomes" id="UP000026961">
    <property type="component" value="Chromosome 8"/>
</dbReference>
<dbReference type="PANTHER" id="PTHR36726:SF4">
    <property type="entry name" value="CLAVATA3_ESR (CLE)-RELATED PROTEIN 45"/>
    <property type="match status" value="1"/>
</dbReference>
<dbReference type="Gramene" id="OGLUM08G16730.1">
    <property type="protein sequence ID" value="OGLUM08G16730.1"/>
    <property type="gene ID" value="OGLUM08G16730"/>
</dbReference>
<sequence length="168" mass="17724">MRTGQALGVGVAAECVSVGNGDRGGGRRMELLAVAVEAEECADDEEKEVVAAERNALAGSTPAAEANRRARAASLCGGNGGGGRRRRRLIAVVPLEIEQKVYGLKGISLAFGREEDEVPEKKPRVLAQSNAANLNNKGGYSASPSSADPNRMSERRVRRGSDPIHNRC</sequence>
<feature type="compositionally biased region" description="Polar residues" evidence="1">
    <location>
        <begin position="127"/>
        <end position="148"/>
    </location>
</feature>
<dbReference type="EnsemblPlants" id="OGLUM08G16730.1">
    <property type="protein sequence ID" value="OGLUM08G16730.1"/>
    <property type="gene ID" value="OGLUM08G16730"/>
</dbReference>
<feature type="compositionally biased region" description="Basic and acidic residues" evidence="1">
    <location>
        <begin position="151"/>
        <end position="168"/>
    </location>
</feature>
<dbReference type="STRING" id="40148.A0A0E0AVT8"/>
<accession>A0A0E0AVT8</accession>
<evidence type="ECO:0000313" key="2">
    <source>
        <dbReference type="EnsemblPlants" id="OGLUM08G16730.1"/>
    </source>
</evidence>